<proteinExistence type="predicted"/>
<name>A0A2K8STU1_9NOSO</name>
<evidence type="ECO:0000313" key="1">
    <source>
        <dbReference type="EMBL" id="AUB38760.1"/>
    </source>
</evidence>
<accession>A0A2K8STU1</accession>
<organism evidence="1 2">
    <name type="scientific">Nostoc flagelliforme CCNUN1</name>
    <dbReference type="NCBI Taxonomy" id="2038116"/>
    <lineage>
        <taxon>Bacteria</taxon>
        <taxon>Bacillati</taxon>
        <taxon>Cyanobacteriota</taxon>
        <taxon>Cyanophyceae</taxon>
        <taxon>Nostocales</taxon>
        <taxon>Nostocaceae</taxon>
        <taxon>Nostoc</taxon>
    </lineage>
</organism>
<dbReference type="KEGG" id="nfl:COO91_04735"/>
<protein>
    <submittedName>
        <fullName evidence="1">Uncharacterized protein</fullName>
    </submittedName>
</protein>
<gene>
    <name evidence="1" type="ORF">COO91_04735</name>
</gene>
<dbReference type="EMBL" id="CP024785">
    <property type="protein sequence ID" value="AUB38760.1"/>
    <property type="molecule type" value="Genomic_DNA"/>
</dbReference>
<evidence type="ECO:0000313" key="2">
    <source>
        <dbReference type="Proteomes" id="UP000232003"/>
    </source>
</evidence>
<reference evidence="1 2" key="1">
    <citation type="submission" date="2017-11" db="EMBL/GenBank/DDBJ databases">
        <title>Complete genome of a free-living desiccation-tolerant cyanobacterium and its photosynthetic adaptation to extreme terrestrial habitat.</title>
        <authorList>
            <person name="Shang J."/>
        </authorList>
    </citation>
    <scope>NUCLEOTIDE SEQUENCE [LARGE SCALE GENOMIC DNA]</scope>
    <source>
        <strain evidence="1 2">CCNUN1</strain>
    </source>
</reference>
<keyword evidence="2" id="KW-1185">Reference proteome</keyword>
<sequence>MAKLQNAQIFSTYLVQRCIPLAVGRFLSQLKNITLQKG</sequence>
<dbReference type="AlphaFoldDB" id="A0A2K8STU1"/>
<dbReference type="Proteomes" id="UP000232003">
    <property type="component" value="Chromosome"/>
</dbReference>